<dbReference type="GO" id="GO:0016491">
    <property type="term" value="F:oxidoreductase activity"/>
    <property type="evidence" value="ECO:0007669"/>
    <property type="project" value="UniProtKB-KW"/>
</dbReference>
<gene>
    <name evidence="7" type="ORF">AELL_1627</name>
    <name evidence="8" type="ORF">CP962_11005</name>
</gene>
<evidence type="ECO:0000313" key="8">
    <source>
        <dbReference type="EMBL" id="RXI29584.1"/>
    </source>
</evidence>
<dbReference type="PANTHER" id="PTHR43673:SF2">
    <property type="entry name" value="NITROREDUCTASE"/>
    <property type="match status" value="1"/>
</dbReference>
<evidence type="ECO:0000313" key="7">
    <source>
        <dbReference type="EMBL" id="AXX95284.1"/>
    </source>
</evidence>
<dbReference type="Gene3D" id="3.40.109.10">
    <property type="entry name" value="NADH Oxidase"/>
    <property type="match status" value="1"/>
</dbReference>
<dbReference type="Proteomes" id="UP000290588">
    <property type="component" value="Unassembled WGS sequence"/>
</dbReference>
<evidence type="ECO:0000256" key="4">
    <source>
        <dbReference type="ARBA" id="ARBA00022643"/>
    </source>
</evidence>
<dbReference type="EMBL" id="CP032097">
    <property type="protein sequence ID" value="AXX95284.1"/>
    <property type="molecule type" value="Genomic_DNA"/>
</dbReference>
<dbReference type="OrthoDB" id="9798230at2"/>
<organism evidence="8 10">
    <name type="scientific">Arcobacter ellisii</name>
    <dbReference type="NCBI Taxonomy" id="913109"/>
    <lineage>
        <taxon>Bacteria</taxon>
        <taxon>Pseudomonadati</taxon>
        <taxon>Campylobacterota</taxon>
        <taxon>Epsilonproteobacteria</taxon>
        <taxon>Campylobacterales</taxon>
        <taxon>Arcobacteraceae</taxon>
        <taxon>Arcobacter</taxon>
    </lineage>
</organism>
<dbReference type="InterPro" id="IPR000415">
    <property type="entry name" value="Nitroreductase-like"/>
</dbReference>
<dbReference type="Proteomes" id="UP000262582">
    <property type="component" value="Chromosome"/>
</dbReference>
<comment type="similarity">
    <text evidence="2">Belongs to the nitroreductase family.</text>
</comment>
<dbReference type="AlphaFoldDB" id="A0A347U8V6"/>
<evidence type="ECO:0000256" key="2">
    <source>
        <dbReference type="ARBA" id="ARBA00007118"/>
    </source>
</evidence>
<reference evidence="7 9" key="2">
    <citation type="submission" date="2018-08" db="EMBL/GenBank/DDBJ databases">
        <title>Complete genome of the Arcobacter ellisii type strain LMG 26155.</title>
        <authorList>
            <person name="Miller W.G."/>
            <person name="Yee E."/>
            <person name="Bono J.L."/>
        </authorList>
    </citation>
    <scope>NUCLEOTIDE SEQUENCE [LARGE SCALE GENOMIC DNA]</scope>
    <source>
        <strain evidence="7 9">LMG 26155</strain>
    </source>
</reference>
<protein>
    <submittedName>
        <fullName evidence="7 8">Nitroreductase</fullName>
    </submittedName>
</protein>
<dbReference type="EMBL" id="NXIG01000011">
    <property type="protein sequence ID" value="RXI29584.1"/>
    <property type="molecule type" value="Genomic_DNA"/>
</dbReference>
<evidence type="ECO:0000313" key="9">
    <source>
        <dbReference type="Proteomes" id="UP000262582"/>
    </source>
</evidence>
<keyword evidence="3" id="KW-0285">Flavoprotein</keyword>
<dbReference type="PANTHER" id="PTHR43673">
    <property type="entry name" value="NAD(P)H NITROREDUCTASE YDGI-RELATED"/>
    <property type="match status" value="1"/>
</dbReference>
<evidence type="ECO:0000256" key="5">
    <source>
        <dbReference type="ARBA" id="ARBA00023002"/>
    </source>
</evidence>
<reference evidence="8 10" key="1">
    <citation type="submission" date="2017-09" db="EMBL/GenBank/DDBJ databases">
        <title>Genomics of the genus Arcobacter.</title>
        <authorList>
            <person name="Perez-Cataluna A."/>
            <person name="Figueras M.J."/>
            <person name="Salas-Masso N."/>
        </authorList>
    </citation>
    <scope>NUCLEOTIDE SEQUENCE [LARGE SCALE GENOMIC DNA]</scope>
    <source>
        <strain evidence="8 10">CECT 7837</strain>
    </source>
</reference>
<dbReference type="Pfam" id="PF00881">
    <property type="entry name" value="Nitroreductase"/>
    <property type="match status" value="1"/>
</dbReference>
<dbReference type="InterPro" id="IPR029479">
    <property type="entry name" value="Nitroreductase"/>
</dbReference>
<keyword evidence="4" id="KW-0288">FMN</keyword>
<dbReference type="RefSeq" id="WP_118917462.1">
    <property type="nucleotide sequence ID" value="NZ_CP032097.1"/>
</dbReference>
<dbReference type="CDD" id="cd02136">
    <property type="entry name" value="PnbA_NfnB-like"/>
    <property type="match status" value="1"/>
</dbReference>
<evidence type="ECO:0000256" key="3">
    <source>
        <dbReference type="ARBA" id="ARBA00022630"/>
    </source>
</evidence>
<evidence type="ECO:0000259" key="6">
    <source>
        <dbReference type="Pfam" id="PF00881"/>
    </source>
</evidence>
<sequence>MTVIESLKKRKSVRAFTNKEVEVEKIETIFEAAILCPTGVNMQPFEVCVVSGDKKLEIENKMIKAFDNNQKEKMDYQYYPSEWVEPFKSRRKEMGLLLYSTLDIKKEDKQRQIEQWKANYKAFGAPTVIYFFMDSSLEKGSYIDYGIFLQSIMLVATELGLATCPMASLAEFPTIVKNELNISKDKILVCGMAIGYEDETEKINSFKTQRIKLEEFIKFYE</sequence>
<evidence type="ECO:0000313" key="10">
    <source>
        <dbReference type="Proteomes" id="UP000290588"/>
    </source>
</evidence>
<evidence type="ECO:0000256" key="1">
    <source>
        <dbReference type="ARBA" id="ARBA00001917"/>
    </source>
</evidence>
<proteinExistence type="inferred from homology"/>
<feature type="domain" description="Nitroreductase" evidence="6">
    <location>
        <begin position="7"/>
        <end position="196"/>
    </location>
</feature>
<comment type="cofactor">
    <cofactor evidence="1">
        <name>FMN</name>
        <dbReference type="ChEBI" id="CHEBI:58210"/>
    </cofactor>
</comment>
<keyword evidence="9" id="KW-1185">Reference proteome</keyword>
<dbReference type="SUPFAM" id="SSF55469">
    <property type="entry name" value="FMN-dependent nitroreductase-like"/>
    <property type="match status" value="1"/>
</dbReference>
<keyword evidence="5" id="KW-0560">Oxidoreductase</keyword>
<name>A0A347U8V6_9BACT</name>
<accession>A0A347U8V6</accession>
<dbReference type="KEGG" id="aell:AELL_1627"/>